<keyword evidence="4" id="KW-0378">Hydrolase</keyword>
<feature type="domain" description="Serine aminopeptidase S33" evidence="3">
    <location>
        <begin position="98"/>
        <end position="199"/>
    </location>
</feature>
<reference evidence="5" key="1">
    <citation type="journal article" date="2019" name="Int. J. Syst. Evol. Microbiol.">
        <title>The Global Catalogue of Microorganisms (GCM) 10K type strain sequencing project: providing services to taxonomists for standard genome sequencing and annotation.</title>
        <authorList>
            <consortium name="The Broad Institute Genomics Platform"/>
            <consortium name="The Broad Institute Genome Sequencing Center for Infectious Disease"/>
            <person name="Wu L."/>
            <person name="Ma J."/>
        </authorList>
    </citation>
    <scope>NUCLEOTIDE SEQUENCE [LARGE SCALE GENOMIC DNA]</scope>
    <source>
        <strain evidence="5">CCUG 63369</strain>
    </source>
</reference>
<dbReference type="SUPFAM" id="SSF53474">
    <property type="entry name" value="alpha/beta-Hydrolases"/>
    <property type="match status" value="1"/>
</dbReference>
<feature type="signal peptide" evidence="2">
    <location>
        <begin position="1"/>
        <end position="21"/>
    </location>
</feature>
<protein>
    <submittedName>
        <fullName evidence="4">Alpha/beta hydrolase</fullName>
    </submittedName>
</protein>
<dbReference type="Gene3D" id="3.40.50.1820">
    <property type="entry name" value="alpha/beta hydrolase"/>
    <property type="match status" value="1"/>
</dbReference>
<dbReference type="InterPro" id="IPR022742">
    <property type="entry name" value="Hydrolase_4"/>
</dbReference>
<dbReference type="InterPro" id="IPR029058">
    <property type="entry name" value="AB_hydrolase_fold"/>
</dbReference>
<dbReference type="PROSITE" id="PS51257">
    <property type="entry name" value="PROKAR_LIPOPROTEIN"/>
    <property type="match status" value="1"/>
</dbReference>
<dbReference type="Proteomes" id="UP001596956">
    <property type="component" value="Unassembled WGS sequence"/>
</dbReference>
<accession>A0ABW3BFX3</accession>
<proteinExistence type="predicted"/>
<dbReference type="PANTHER" id="PTHR43265:SF1">
    <property type="entry name" value="ESTERASE ESTD"/>
    <property type="match status" value="1"/>
</dbReference>
<evidence type="ECO:0000256" key="1">
    <source>
        <dbReference type="SAM" id="MobiDB-lite"/>
    </source>
</evidence>
<organism evidence="4 5">
    <name type="scientific">Streptomonospora algeriensis</name>
    <dbReference type="NCBI Taxonomy" id="995084"/>
    <lineage>
        <taxon>Bacteria</taxon>
        <taxon>Bacillati</taxon>
        <taxon>Actinomycetota</taxon>
        <taxon>Actinomycetes</taxon>
        <taxon>Streptosporangiales</taxon>
        <taxon>Nocardiopsidaceae</taxon>
        <taxon>Streptomonospora</taxon>
    </lineage>
</organism>
<feature type="region of interest" description="Disordered" evidence="1">
    <location>
        <begin position="76"/>
        <end position="96"/>
    </location>
</feature>
<dbReference type="Pfam" id="PF12146">
    <property type="entry name" value="Hydrolase_4"/>
    <property type="match status" value="1"/>
</dbReference>
<sequence>MPVRPALRAAALSALLTALLAAGCAPGSGGSATAPEPPGVRPQQREVSFESGPDTVHGTFALPPGGGAGLPAALIVSGSGPTDRDGDNPARPDAGTNRNFARVLAAAGVASLRYDKLGSGETGMASRSDGETVGYGVFAQEFADAYAYLAARPEVDPSRLIVLGHSEGALFALNAHGIVEEHPPRALVLAAPPGRRYLDTVDRQLTERIRQAEAAGSLDFAQADETLSDVRYAVARIRDGKGVKELDLPEELNRVFAPAFVPFLRRIDAMDPVELARDLPAGTGTLVLHGTADSQITEGSVDRLMEGMPGAERVDVEGADHVFRMYSDAPGGPVLDSDRRFSPDVEPALRGFVQSELGL</sequence>
<evidence type="ECO:0000313" key="4">
    <source>
        <dbReference type="EMBL" id="MFD0802241.1"/>
    </source>
</evidence>
<keyword evidence="5" id="KW-1185">Reference proteome</keyword>
<keyword evidence="2" id="KW-0732">Signal</keyword>
<feature type="chain" id="PRO_5045063997" evidence="2">
    <location>
        <begin position="22"/>
        <end position="359"/>
    </location>
</feature>
<evidence type="ECO:0000259" key="3">
    <source>
        <dbReference type="Pfam" id="PF12146"/>
    </source>
</evidence>
<name>A0ABW3BFX3_9ACTN</name>
<dbReference type="InterPro" id="IPR053145">
    <property type="entry name" value="AB_hydrolase_Est10"/>
</dbReference>
<evidence type="ECO:0000313" key="5">
    <source>
        <dbReference type="Proteomes" id="UP001596956"/>
    </source>
</evidence>
<evidence type="ECO:0000256" key="2">
    <source>
        <dbReference type="SAM" id="SignalP"/>
    </source>
</evidence>
<gene>
    <name evidence="4" type="ORF">ACFQZU_13080</name>
</gene>
<comment type="caution">
    <text evidence="4">The sequence shown here is derived from an EMBL/GenBank/DDBJ whole genome shotgun (WGS) entry which is preliminary data.</text>
</comment>
<dbReference type="PANTHER" id="PTHR43265">
    <property type="entry name" value="ESTERASE ESTD"/>
    <property type="match status" value="1"/>
</dbReference>
<dbReference type="GO" id="GO:0016787">
    <property type="term" value="F:hydrolase activity"/>
    <property type="evidence" value="ECO:0007669"/>
    <property type="project" value="UniProtKB-KW"/>
</dbReference>
<dbReference type="EMBL" id="JBHTHR010000410">
    <property type="protein sequence ID" value="MFD0802241.1"/>
    <property type="molecule type" value="Genomic_DNA"/>
</dbReference>
<feature type="region of interest" description="Disordered" evidence="1">
    <location>
        <begin position="27"/>
        <end position="59"/>
    </location>
</feature>